<dbReference type="RefSeq" id="WP_034248130.1">
    <property type="nucleotide sequence ID" value="NZ_BJYK01000007.1"/>
</dbReference>
<dbReference type="EMBL" id="BJYK01000007">
    <property type="protein sequence ID" value="GEN80425.1"/>
    <property type="molecule type" value="Genomic_DNA"/>
</dbReference>
<organism evidence="1 2">
    <name type="scientific">Actinotalea fermentans</name>
    <dbReference type="NCBI Taxonomy" id="43671"/>
    <lineage>
        <taxon>Bacteria</taxon>
        <taxon>Bacillati</taxon>
        <taxon>Actinomycetota</taxon>
        <taxon>Actinomycetes</taxon>
        <taxon>Micrococcales</taxon>
        <taxon>Cellulomonadaceae</taxon>
        <taxon>Actinotalea</taxon>
    </lineage>
</organism>
<evidence type="ECO:0008006" key="3">
    <source>
        <dbReference type="Google" id="ProtNLM"/>
    </source>
</evidence>
<gene>
    <name evidence="1" type="ORF">AFE02nite_21590</name>
</gene>
<name>A0A511YYZ9_9CELL</name>
<evidence type="ECO:0000313" key="2">
    <source>
        <dbReference type="Proteomes" id="UP000321484"/>
    </source>
</evidence>
<reference evidence="1 2" key="1">
    <citation type="submission" date="2019-07" db="EMBL/GenBank/DDBJ databases">
        <title>Whole genome shotgun sequence of Actinotalea fermentans NBRC 105374.</title>
        <authorList>
            <person name="Hosoyama A."/>
            <person name="Uohara A."/>
            <person name="Ohji S."/>
            <person name="Ichikawa N."/>
        </authorList>
    </citation>
    <scope>NUCLEOTIDE SEQUENCE [LARGE SCALE GENOMIC DNA]</scope>
    <source>
        <strain evidence="1 2">NBRC 105374</strain>
    </source>
</reference>
<dbReference type="Proteomes" id="UP000321484">
    <property type="component" value="Unassembled WGS sequence"/>
</dbReference>
<dbReference type="AlphaFoldDB" id="A0A511YYZ9"/>
<evidence type="ECO:0000313" key="1">
    <source>
        <dbReference type="EMBL" id="GEN80425.1"/>
    </source>
</evidence>
<protein>
    <recommendedName>
        <fullName evidence="3">PIN domain-containing protein</fullName>
    </recommendedName>
</protein>
<proteinExistence type="predicted"/>
<accession>A0A511YYZ9</accession>
<dbReference type="OrthoDB" id="5143352at2"/>
<comment type="caution">
    <text evidence="1">The sequence shown here is derived from an EMBL/GenBank/DDBJ whole genome shotgun (WGS) entry which is preliminary data.</text>
</comment>
<keyword evidence="2" id="KW-1185">Reference proteome</keyword>
<sequence length="146" mass="15287">MLIYADGSALSRSVVGGPGGPDDPQLAAEVAAWRSWFAEHAGDVVTSPLGLTELRRAADPWGRAARDRARDLADTLTVVRFYDTALGKASQAQSVLPPFAAIHWGIATTHADVGAIATYDAQLAQVAVLHGVEVVTPGRSAGWWAG</sequence>